<protein>
    <submittedName>
        <fullName evidence="2">Uncharacterized protein</fullName>
    </submittedName>
</protein>
<accession>A0A2Z7CHZ1</accession>
<proteinExistence type="predicted"/>
<organism evidence="2 3">
    <name type="scientific">Dorcoceras hygrometricum</name>
    <dbReference type="NCBI Taxonomy" id="472368"/>
    <lineage>
        <taxon>Eukaryota</taxon>
        <taxon>Viridiplantae</taxon>
        <taxon>Streptophyta</taxon>
        <taxon>Embryophyta</taxon>
        <taxon>Tracheophyta</taxon>
        <taxon>Spermatophyta</taxon>
        <taxon>Magnoliopsida</taxon>
        <taxon>eudicotyledons</taxon>
        <taxon>Gunneridae</taxon>
        <taxon>Pentapetalae</taxon>
        <taxon>asterids</taxon>
        <taxon>lamiids</taxon>
        <taxon>Lamiales</taxon>
        <taxon>Gesneriaceae</taxon>
        <taxon>Didymocarpoideae</taxon>
        <taxon>Trichosporeae</taxon>
        <taxon>Loxocarpinae</taxon>
        <taxon>Dorcoceras</taxon>
    </lineage>
</organism>
<dbReference type="Proteomes" id="UP000250235">
    <property type="component" value="Unassembled WGS sequence"/>
</dbReference>
<name>A0A2Z7CHZ1_9LAMI</name>
<keyword evidence="3" id="KW-1185">Reference proteome</keyword>
<evidence type="ECO:0000313" key="3">
    <source>
        <dbReference type="Proteomes" id="UP000250235"/>
    </source>
</evidence>
<evidence type="ECO:0000313" key="2">
    <source>
        <dbReference type="EMBL" id="KZV46548.1"/>
    </source>
</evidence>
<gene>
    <name evidence="2" type="ORF">F511_42844</name>
</gene>
<dbReference type="AlphaFoldDB" id="A0A2Z7CHZ1"/>
<feature type="region of interest" description="Disordered" evidence="1">
    <location>
        <begin position="22"/>
        <end position="72"/>
    </location>
</feature>
<evidence type="ECO:0000256" key="1">
    <source>
        <dbReference type="SAM" id="MobiDB-lite"/>
    </source>
</evidence>
<sequence length="86" mass="8885">MHVAASSDHPRLPAFVHYAPATMVGAPPVGPTPGPAGPNQTSPGPNRGRTRENGSREGSATSRLHDAPPSPLHMNLALTIHLATLL</sequence>
<reference evidence="2 3" key="1">
    <citation type="journal article" date="2015" name="Proc. Natl. Acad. Sci. U.S.A.">
        <title>The resurrection genome of Boea hygrometrica: A blueprint for survival of dehydration.</title>
        <authorList>
            <person name="Xiao L."/>
            <person name="Yang G."/>
            <person name="Zhang L."/>
            <person name="Yang X."/>
            <person name="Zhao S."/>
            <person name="Ji Z."/>
            <person name="Zhou Q."/>
            <person name="Hu M."/>
            <person name="Wang Y."/>
            <person name="Chen M."/>
            <person name="Xu Y."/>
            <person name="Jin H."/>
            <person name="Xiao X."/>
            <person name="Hu G."/>
            <person name="Bao F."/>
            <person name="Hu Y."/>
            <person name="Wan P."/>
            <person name="Li L."/>
            <person name="Deng X."/>
            <person name="Kuang T."/>
            <person name="Xiang C."/>
            <person name="Zhu J.K."/>
            <person name="Oliver M.J."/>
            <person name="He Y."/>
        </authorList>
    </citation>
    <scope>NUCLEOTIDE SEQUENCE [LARGE SCALE GENOMIC DNA]</scope>
    <source>
        <strain evidence="3">cv. XS01</strain>
    </source>
</reference>
<dbReference type="EMBL" id="KQ995578">
    <property type="protein sequence ID" value="KZV46548.1"/>
    <property type="molecule type" value="Genomic_DNA"/>
</dbReference>